<protein>
    <submittedName>
        <fullName evidence="1">Uncharacterized protein</fullName>
    </submittedName>
</protein>
<evidence type="ECO:0000313" key="2">
    <source>
        <dbReference type="Proteomes" id="UP001216674"/>
    </source>
</evidence>
<comment type="caution">
    <text evidence="1">The sequence shown here is derived from an EMBL/GenBank/DDBJ whole genome shotgun (WGS) entry which is preliminary data.</text>
</comment>
<dbReference type="Proteomes" id="UP001216674">
    <property type="component" value="Unassembled WGS sequence"/>
</dbReference>
<evidence type="ECO:0000313" key="1">
    <source>
        <dbReference type="EMBL" id="MDF3839442.1"/>
    </source>
</evidence>
<name>A0ABT6B4S8_9BURK</name>
<gene>
    <name evidence="1" type="ORF">P3W85_41880</name>
</gene>
<dbReference type="RefSeq" id="WP_276269144.1">
    <property type="nucleotide sequence ID" value="NZ_JARJLM010000681.1"/>
</dbReference>
<dbReference type="EMBL" id="JARJLM010000681">
    <property type="protein sequence ID" value="MDF3839442.1"/>
    <property type="molecule type" value="Genomic_DNA"/>
</dbReference>
<organism evidence="1 2">
    <name type="scientific">Cupriavidus basilensis</name>
    <dbReference type="NCBI Taxonomy" id="68895"/>
    <lineage>
        <taxon>Bacteria</taxon>
        <taxon>Pseudomonadati</taxon>
        <taxon>Pseudomonadota</taxon>
        <taxon>Betaproteobacteria</taxon>
        <taxon>Burkholderiales</taxon>
        <taxon>Burkholderiaceae</taxon>
        <taxon>Cupriavidus</taxon>
    </lineage>
</organism>
<keyword evidence="2" id="KW-1185">Reference proteome</keyword>
<proteinExistence type="predicted"/>
<reference evidence="1 2" key="1">
    <citation type="submission" date="2023-03" db="EMBL/GenBank/DDBJ databases">
        <title>Draft assemblies of triclosan tolerant bacteria isolated from returned activated sludge.</title>
        <authorList>
            <person name="Van Hamelsveld S."/>
        </authorList>
    </citation>
    <scope>NUCLEOTIDE SEQUENCE [LARGE SCALE GENOMIC DNA]</scope>
    <source>
        <strain evidence="1 2">GW210010_S58</strain>
    </source>
</reference>
<accession>A0ABT6B4S8</accession>
<sequence length="196" mass="22435">MSFTREGYDFRYAPLHSPQEARTLSFGRLGDWNNDYRVKCFREHTGLLGLTWASDLRDCPEGTRDDVFTSLRLARVGPQELDDLTPHWSLLRNVSNPSTWGTVQGRIAHDTADGMLSTDSVAFAENSRFAAFDGLRTVWIVDKNNRAVSYIPTSYKPCIDEFCKLQGVIDERDTLYICAKHRENRPYDCQDTRLSS</sequence>